<dbReference type="OrthoDB" id="269227at2759"/>
<evidence type="ECO:0000313" key="2">
    <source>
        <dbReference type="Proteomes" id="UP000784294"/>
    </source>
</evidence>
<name>A0A3S5C0X5_9PLAT</name>
<proteinExistence type="predicted"/>
<dbReference type="EMBL" id="CAAALY010092641">
    <property type="protein sequence ID" value="VEL28140.1"/>
    <property type="molecule type" value="Genomic_DNA"/>
</dbReference>
<evidence type="ECO:0000313" key="1">
    <source>
        <dbReference type="EMBL" id="VEL28140.1"/>
    </source>
</evidence>
<comment type="caution">
    <text evidence="1">The sequence shown here is derived from an EMBL/GenBank/DDBJ whole genome shotgun (WGS) entry which is preliminary data.</text>
</comment>
<sequence length="80" mass="8354">MRQGSSTGVNEITNQPVGEVILSSGAVETPAILIRSGIRHSSITIASGVEVGERGLLKNLALKQSSNSLLLVLGMFTFNS</sequence>
<gene>
    <name evidence="1" type="ORF">PXEA_LOCUS21580</name>
</gene>
<dbReference type="InterPro" id="IPR036188">
    <property type="entry name" value="FAD/NAD-bd_sf"/>
</dbReference>
<organism evidence="1 2">
    <name type="scientific">Protopolystoma xenopodis</name>
    <dbReference type="NCBI Taxonomy" id="117903"/>
    <lineage>
        <taxon>Eukaryota</taxon>
        <taxon>Metazoa</taxon>
        <taxon>Spiralia</taxon>
        <taxon>Lophotrochozoa</taxon>
        <taxon>Platyhelminthes</taxon>
        <taxon>Monogenea</taxon>
        <taxon>Polyopisthocotylea</taxon>
        <taxon>Polystomatidea</taxon>
        <taxon>Polystomatidae</taxon>
        <taxon>Protopolystoma</taxon>
    </lineage>
</organism>
<dbReference type="Proteomes" id="UP000784294">
    <property type="component" value="Unassembled WGS sequence"/>
</dbReference>
<keyword evidence="2" id="KW-1185">Reference proteome</keyword>
<dbReference type="Gene3D" id="3.50.50.60">
    <property type="entry name" value="FAD/NAD(P)-binding domain"/>
    <property type="match status" value="1"/>
</dbReference>
<accession>A0A3S5C0X5</accession>
<dbReference type="AlphaFoldDB" id="A0A3S5C0X5"/>
<reference evidence="1" key="1">
    <citation type="submission" date="2018-11" db="EMBL/GenBank/DDBJ databases">
        <authorList>
            <consortium name="Pathogen Informatics"/>
        </authorList>
    </citation>
    <scope>NUCLEOTIDE SEQUENCE</scope>
</reference>
<protein>
    <submittedName>
        <fullName evidence="1">Uncharacterized protein</fullName>
    </submittedName>
</protein>